<feature type="compositionally biased region" description="Polar residues" evidence="7">
    <location>
        <begin position="54"/>
        <end position="68"/>
    </location>
</feature>
<dbReference type="AlphaFoldDB" id="A0A6P7IEC3"/>
<dbReference type="InParanoid" id="A0A6P7IEC3"/>
<dbReference type="InterPro" id="IPR016024">
    <property type="entry name" value="ARM-type_fold"/>
</dbReference>
<dbReference type="GO" id="GO:0098609">
    <property type="term" value="P:cell-cell adhesion"/>
    <property type="evidence" value="ECO:0007669"/>
    <property type="project" value="InterPro"/>
</dbReference>
<dbReference type="GeneID" id="114439082"/>
<dbReference type="Pfam" id="PF00514">
    <property type="entry name" value="Arm"/>
    <property type="match status" value="2"/>
</dbReference>
<reference evidence="9" key="1">
    <citation type="submission" date="2025-08" db="UniProtKB">
        <authorList>
            <consortium name="RefSeq"/>
        </authorList>
    </citation>
    <scope>IDENTIFICATION</scope>
</reference>
<proteinExistence type="inferred from homology"/>
<feature type="region of interest" description="Disordered" evidence="7">
    <location>
        <begin position="1"/>
        <end position="68"/>
    </location>
</feature>
<feature type="compositionally biased region" description="Polar residues" evidence="7">
    <location>
        <begin position="177"/>
        <end position="209"/>
    </location>
</feature>
<comment type="similarity">
    <text evidence="2">Belongs to the beta-catenin family.</text>
</comment>
<accession>A0A6P7IEC3</accession>
<dbReference type="GO" id="GO:0005886">
    <property type="term" value="C:plasma membrane"/>
    <property type="evidence" value="ECO:0007669"/>
    <property type="project" value="TreeGrafter"/>
</dbReference>
<dbReference type="Proteomes" id="UP000515145">
    <property type="component" value="Chromosome 7"/>
</dbReference>
<evidence type="ECO:0000256" key="4">
    <source>
        <dbReference type="ARBA" id="ARBA00022889"/>
    </source>
</evidence>
<gene>
    <name evidence="9" type="primary">pkp1a</name>
</gene>
<keyword evidence="4" id="KW-0130">Cell adhesion</keyword>
<dbReference type="PANTHER" id="PTHR10372:SF3">
    <property type="entry name" value="PLAKOPHILIN-1"/>
    <property type="match status" value="1"/>
</dbReference>
<feature type="region of interest" description="Disordered" evidence="7">
    <location>
        <begin position="105"/>
        <end position="125"/>
    </location>
</feature>
<evidence type="ECO:0000256" key="3">
    <source>
        <dbReference type="ARBA" id="ARBA00022737"/>
    </source>
</evidence>
<sequence>MMAPEPLRSAMTIGSAEDTSLALPSDNKLRSKQQRVLDQVHSIKRGKSKHGRNGTLSPSSPTSQILSPNSEFGTFKFSPFSVNGTVSRNNSNMSSLYSKSVSSKRSRSLSTKSMGGRYVSTSGGGEQRVFSSLPWGTNGLTPSRSDPNLALPISPAPGTVMRAKGQAAMSQNIRQTTVNRQSTTSMTNVTQTNSQTRMTRPPSIQSQSEGKMATLKIEQKSASKSATNIPDLTLKEAVEYLSHPEESYQQCGATFIQHTTFSEERSKPEVLQLGGIPFLVTLLRSPNTGVSQAAAGALRNLVFRDQNNKLEVQHCGGIAKALQLLKETDSTETQKQITGLLWNLSSADEVKEELIATALPALTENVVIPFTSWSENVTNSHIDPHVFYCATGCLRNLSCGQAKERKAMRNCPGLIDSLMSYIKSCVAEENPDDKSVENCACILHNLTYQLEEESPEIFSNFYPSQDAQLQERKSPTIGCFSPKSSKAQKEFSFDMARGMLEDSAPSGAKWLSHPKAMEAYLSLLGSSQKDATLEACCGALQNLTASRKTGSSVMSQILVNKFKALYHISPMLKSPNQTLQKSAMSLLSNMSRTSSVQTTMAKQILPELSDLLSNPRKMGNSDETTATACNTARKLFLVGNDVNKKVINKDLVYSLSEISENKSLPKAGKAAGVLLYSLWNEKTLQGIVKKLGINKTCFINDITTEALQSGQVID</sequence>
<keyword evidence="8" id="KW-1185">Reference proteome</keyword>
<keyword evidence="5" id="KW-0965">Cell junction</keyword>
<dbReference type="InterPro" id="IPR011989">
    <property type="entry name" value="ARM-like"/>
</dbReference>
<evidence type="ECO:0000313" key="9">
    <source>
        <dbReference type="RefSeq" id="XP_028266630.1"/>
    </source>
</evidence>
<dbReference type="PROSITE" id="PS50176">
    <property type="entry name" value="ARM_REPEAT"/>
    <property type="match status" value="2"/>
</dbReference>
<dbReference type="GO" id="GO:0005912">
    <property type="term" value="C:adherens junction"/>
    <property type="evidence" value="ECO:0007669"/>
    <property type="project" value="TreeGrafter"/>
</dbReference>
<evidence type="ECO:0000256" key="1">
    <source>
        <dbReference type="ARBA" id="ARBA00004282"/>
    </source>
</evidence>
<dbReference type="CTD" id="100000637"/>
<feature type="compositionally biased region" description="Basic residues" evidence="7">
    <location>
        <begin position="42"/>
        <end position="52"/>
    </location>
</feature>
<dbReference type="PANTHER" id="PTHR10372">
    <property type="entry name" value="PLAKOPHILLIN-RELATED"/>
    <property type="match status" value="1"/>
</dbReference>
<dbReference type="RefSeq" id="XP_028266630.1">
    <property type="nucleotide sequence ID" value="XM_028410829.1"/>
</dbReference>
<comment type="subcellular location">
    <subcellularLocation>
        <location evidence="1">Cell junction</location>
    </subcellularLocation>
</comment>
<dbReference type="InterPro" id="IPR028435">
    <property type="entry name" value="Plakophilin/d_Catenin"/>
</dbReference>
<name>A0A6P7IEC3_9TELE</name>
<dbReference type="Gene3D" id="1.25.10.10">
    <property type="entry name" value="Leucine-rich Repeat Variant"/>
    <property type="match status" value="1"/>
</dbReference>
<dbReference type="OrthoDB" id="3245100at2759"/>
<keyword evidence="3" id="KW-0677">Repeat</keyword>
<dbReference type="SMART" id="SM00185">
    <property type="entry name" value="ARM"/>
    <property type="match status" value="6"/>
</dbReference>
<evidence type="ECO:0000256" key="6">
    <source>
        <dbReference type="PROSITE-ProRule" id="PRU00259"/>
    </source>
</evidence>
<evidence type="ECO:0000256" key="7">
    <source>
        <dbReference type="SAM" id="MobiDB-lite"/>
    </source>
</evidence>
<evidence type="ECO:0000256" key="2">
    <source>
        <dbReference type="ARBA" id="ARBA00005462"/>
    </source>
</evidence>
<feature type="repeat" description="ARM" evidence="6">
    <location>
        <begin position="274"/>
        <end position="316"/>
    </location>
</feature>
<dbReference type="InterPro" id="IPR000225">
    <property type="entry name" value="Armadillo"/>
</dbReference>
<organism evidence="8 9">
    <name type="scientific">Parambassis ranga</name>
    <name type="common">Indian glassy fish</name>
    <dbReference type="NCBI Taxonomy" id="210632"/>
    <lineage>
        <taxon>Eukaryota</taxon>
        <taxon>Metazoa</taxon>
        <taxon>Chordata</taxon>
        <taxon>Craniata</taxon>
        <taxon>Vertebrata</taxon>
        <taxon>Euteleostomi</taxon>
        <taxon>Actinopterygii</taxon>
        <taxon>Neopterygii</taxon>
        <taxon>Teleostei</taxon>
        <taxon>Neoteleostei</taxon>
        <taxon>Acanthomorphata</taxon>
        <taxon>Ovalentaria</taxon>
        <taxon>Ambassidae</taxon>
        <taxon>Parambassis</taxon>
    </lineage>
</organism>
<evidence type="ECO:0000256" key="5">
    <source>
        <dbReference type="ARBA" id="ARBA00022949"/>
    </source>
</evidence>
<dbReference type="GO" id="GO:0005634">
    <property type="term" value="C:nucleus"/>
    <property type="evidence" value="ECO:0007669"/>
    <property type="project" value="TreeGrafter"/>
</dbReference>
<dbReference type="GO" id="GO:0005737">
    <property type="term" value="C:cytoplasm"/>
    <property type="evidence" value="ECO:0007669"/>
    <property type="project" value="TreeGrafter"/>
</dbReference>
<protein>
    <submittedName>
        <fullName evidence="9">Plakophilin-1</fullName>
    </submittedName>
</protein>
<evidence type="ECO:0000313" key="8">
    <source>
        <dbReference type="Proteomes" id="UP000515145"/>
    </source>
</evidence>
<feature type="repeat" description="ARM" evidence="6">
    <location>
        <begin position="316"/>
        <end position="359"/>
    </location>
</feature>
<dbReference type="SUPFAM" id="SSF48371">
    <property type="entry name" value="ARM repeat"/>
    <property type="match status" value="1"/>
</dbReference>
<feature type="region of interest" description="Disordered" evidence="7">
    <location>
        <begin position="177"/>
        <end position="210"/>
    </location>
</feature>